<reference evidence="8 9" key="1">
    <citation type="journal article" date="2019" name="Int. J. Syst. Evol. Microbiol.">
        <title>The Global Catalogue of Microorganisms (GCM) 10K type strain sequencing project: providing services to taxonomists for standard genome sequencing and annotation.</title>
        <authorList>
            <consortium name="The Broad Institute Genomics Platform"/>
            <consortium name="The Broad Institute Genome Sequencing Center for Infectious Disease"/>
            <person name="Wu L."/>
            <person name="Ma J."/>
        </authorList>
    </citation>
    <scope>NUCLEOTIDE SEQUENCE [LARGE SCALE GENOMIC DNA]</scope>
    <source>
        <strain evidence="8 9">JCM 14322</strain>
    </source>
</reference>
<dbReference type="EMBL" id="BAAANJ010000012">
    <property type="protein sequence ID" value="GAA1815867.1"/>
    <property type="molecule type" value="Genomic_DNA"/>
</dbReference>
<evidence type="ECO:0000256" key="1">
    <source>
        <dbReference type="ARBA" id="ARBA00004651"/>
    </source>
</evidence>
<evidence type="ECO:0000256" key="5">
    <source>
        <dbReference type="ARBA" id="ARBA00023136"/>
    </source>
</evidence>
<dbReference type="Pfam" id="PF00482">
    <property type="entry name" value="T2SSF"/>
    <property type="match status" value="1"/>
</dbReference>
<feature type="transmembrane region" description="Helical" evidence="6">
    <location>
        <begin position="338"/>
        <end position="364"/>
    </location>
</feature>
<evidence type="ECO:0000256" key="6">
    <source>
        <dbReference type="SAM" id="Phobius"/>
    </source>
</evidence>
<protein>
    <recommendedName>
        <fullName evidence="7">Type II secretion system protein GspF domain-containing protein</fullName>
    </recommendedName>
</protein>
<comment type="caution">
    <text evidence="8">The sequence shown here is derived from an EMBL/GenBank/DDBJ whole genome shotgun (WGS) entry which is preliminary data.</text>
</comment>
<keyword evidence="3 6" id="KW-0812">Transmembrane</keyword>
<evidence type="ECO:0000256" key="2">
    <source>
        <dbReference type="ARBA" id="ARBA00022475"/>
    </source>
</evidence>
<evidence type="ECO:0000256" key="4">
    <source>
        <dbReference type="ARBA" id="ARBA00022989"/>
    </source>
</evidence>
<dbReference type="RefSeq" id="WP_344296853.1">
    <property type="nucleotide sequence ID" value="NZ_BAAANJ010000012.1"/>
</dbReference>
<feature type="domain" description="Type II secretion system protein GspF" evidence="7">
    <location>
        <begin position="136"/>
        <end position="203"/>
    </location>
</feature>
<organism evidence="8 9">
    <name type="scientific">Agromyces neolithicus</name>
    <dbReference type="NCBI Taxonomy" id="269420"/>
    <lineage>
        <taxon>Bacteria</taxon>
        <taxon>Bacillati</taxon>
        <taxon>Actinomycetota</taxon>
        <taxon>Actinomycetes</taxon>
        <taxon>Micrococcales</taxon>
        <taxon>Microbacteriaceae</taxon>
        <taxon>Agromyces</taxon>
    </lineage>
</organism>
<gene>
    <name evidence="8" type="ORF">GCM10009749_27110</name>
</gene>
<feature type="transmembrane region" description="Helical" evidence="6">
    <location>
        <begin position="192"/>
        <end position="209"/>
    </location>
</feature>
<evidence type="ECO:0000313" key="8">
    <source>
        <dbReference type="EMBL" id="GAA1815867.1"/>
    </source>
</evidence>
<keyword evidence="5 6" id="KW-0472">Membrane</keyword>
<evidence type="ECO:0000259" key="7">
    <source>
        <dbReference type="Pfam" id="PF00482"/>
    </source>
</evidence>
<dbReference type="PANTHER" id="PTHR35007">
    <property type="entry name" value="INTEGRAL MEMBRANE PROTEIN-RELATED"/>
    <property type="match status" value="1"/>
</dbReference>
<name>A0ABN2M9J0_9MICO</name>
<dbReference type="Proteomes" id="UP001500002">
    <property type="component" value="Unassembled WGS sequence"/>
</dbReference>
<dbReference type="PANTHER" id="PTHR35007:SF4">
    <property type="entry name" value="CONSERVED TRANSMEMBRANE PROTEIN-RELATED"/>
    <property type="match status" value="1"/>
</dbReference>
<keyword evidence="2" id="KW-1003">Cell membrane</keyword>
<evidence type="ECO:0000313" key="9">
    <source>
        <dbReference type="Proteomes" id="UP001500002"/>
    </source>
</evidence>
<dbReference type="InterPro" id="IPR018076">
    <property type="entry name" value="T2SS_GspF_dom"/>
</dbReference>
<keyword evidence="4 6" id="KW-1133">Transmembrane helix</keyword>
<keyword evidence="9" id="KW-1185">Reference proteome</keyword>
<proteinExistence type="predicted"/>
<sequence length="371" mass="37659">MSARRLGGGLAALVERLRALRRRPDPAAEVDAIASITERVAVLLAAGVPASNVWRHLLPVDHTGLQDIMGFAGHPGARASCKPGKVLQTGGSAGAGGVGAEHPVADAAVLIAAARAAEVGEPVGAVIVAASREHSDASSAWPVLAAAWTVAAESGAPLAASLRDLATVLRDEAQLRREVGAALAGPAASARLVMALPAIAVLFGATLGFDTFGVLFGNPLGLACLVVGAFFLWGGRRWNRRLARTASQSRADAGLELELLAIAMSSGASIDRARDLARRVMHDSLPHVGDGAQVDAVLELSARAGAPVAELLKAEAFRVRRAARADGAARAAALGVRLMLPLGVCVLPAFVLLGVAPLMISVIAGTLGGAV</sequence>
<comment type="subcellular location">
    <subcellularLocation>
        <location evidence="1">Cell membrane</location>
        <topology evidence="1">Multi-pass membrane protein</topology>
    </subcellularLocation>
</comment>
<feature type="transmembrane region" description="Helical" evidence="6">
    <location>
        <begin position="215"/>
        <end position="234"/>
    </location>
</feature>
<evidence type="ECO:0000256" key="3">
    <source>
        <dbReference type="ARBA" id="ARBA00022692"/>
    </source>
</evidence>
<accession>A0ABN2M9J0</accession>